<name>A0AAU8DN86_9ACTN</name>
<reference evidence="1" key="1">
    <citation type="submission" date="2024-05" db="EMBL/GenBank/DDBJ databases">
        <authorList>
            <person name="Cai S.Y."/>
            <person name="Jin L.M."/>
            <person name="Li H.R."/>
        </authorList>
    </citation>
    <scope>NUCLEOTIDE SEQUENCE</scope>
    <source>
        <strain evidence="1">A5-74</strain>
    </source>
</reference>
<sequence>MERISRSLALVVWTHNGSRSLTRTFQTTRAAERAVDRAHERGDVVSVVLVRLTPLVAAADPSQLQLLTDDGAA</sequence>
<evidence type="ECO:0000313" key="1">
    <source>
        <dbReference type="EMBL" id="XCG62347.1"/>
    </source>
</evidence>
<protein>
    <submittedName>
        <fullName evidence="1">Uncharacterized protein</fullName>
    </submittedName>
</protein>
<proteinExistence type="predicted"/>
<dbReference type="EMBL" id="CP159218">
    <property type="protein sequence ID" value="XCG62347.1"/>
    <property type="molecule type" value="Genomic_DNA"/>
</dbReference>
<gene>
    <name evidence="1" type="ORF">ABLG96_13900</name>
</gene>
<organism evidence="1">
    <name type="scientific">Nakamurella sp. A5-74</name>
    <dbReference type="NCBI Taxonomy" id="3158264"/>
    <lineage>
        <taxon>Bacteria</taxon>
        <taxon>Bacillati</taxon>
        <taxon>Actinomycetota</taxon>
        <taxon>Actinomycetes</taxon>
        <taxon>Nakamurellales</taxon>
        <taxon>Nakamurellaceae</taxon>
        <taxon>Nakamurella</taxon>
    </lineage>
</organism>
<dbReference type="RefSeq" id="WP_353647962.1">
    <property type="nucleotide sequence ID" value="NZ_CP159218.1"/>
</dbReference>
<accession>A0AAU8DN86</accession>
<dbReference type="AlphaFoldDB" id="A0AAU8DN86"/>